<dbReference type="FunFam" id="1.20.140.100:FF:000001">
    <property type="entry name" value="dynein heavy chain 17, axonemal"/>
    <property type="match status" value="1"/>
</dbReference>
<dbReference type="Gene3D" id="3.20.180.20">
    <property type="entry name" value="Dynein heavy chain, N-terminal domain 2"/>
    <property type="match status" value="1"/>
</dbReference>
<dbReference type="Gene3D" id="3.40.50.300">
    <property type="entry name" value="P-loop containing nucleotide triphosphate hydrolases"/>
    <property type="match status" value="5"/>
</dbReference>
<dbReference type="Gene3D" id="1.20.920.30">
    <property type="match status" value="1"/>
</dbReference>
<keyword evidence="16" id="KW-1185">Reference proteome</keyword>
<dbReference type="SUPFAM" id="SSF52540">
    <property type="entry name" value="P-loop containing nucleoside triphosphate hydrolases"/>
    <property type="match status" value="4"/>
</dbReference>
<dbReference type="InterPro" id="IPR013602">
    <property type="entry name" value="Dynein_heavy_linker"/>
</dbReference>
<feature type="coiled-coil region" evidence="14">
    <location>
        <begin position="1241"/>
        <end position="1268"/>
    </location>
</feature>
<evidence type="ECO:0000313" key="16">
    <source>
        <dbReference type="Proteomes" id="UP000504632"/>
    </source>
</evidence>
<keyword evidence="3" id="KW-0963">Cytoplasm</keyword>
<dbReference type="FunFam" id="1.20.58.1120:FF:000002">
    <property type="entry name" value="Dynein heavy chain 9, axonemal"/>
    <property type="match status" value="1"/>
</dbReference>
<dbReference type="FunFam" id="1.10.8.720:FF:000002">
    <property type="entry name" value="Dynein heavy chain 9, axonemal"/>
    <property type="match status" value="1"/>
</dbReference>
<dbReference type="FunFam" id="1.10.8.1220:FF:000001">
    <property type="entry name" value="Dynein axonemal heavy chain 5"/>
    <property type="match status" value="1"/>
</dbReference>
<dbReference type="GeneID" id="115817968"/>
<dbReference type="Gene3D" id="6.10.140.1060">
    <property type="match status" value="1"/>
</dbReference>
<dbReference type="InterPro" id="IPR042228">
    <property type="entry name" value="Dynein_linker_3"/>
</dbReference>
<evidence type="ECO:0000256" key="6">
    <source>
        <dbReference type="ARBA" id="ARBA00022741"/>
    </source>
</evidence>
<dbReference type="Pfam" id="PF17857">
    <property type="entry name" value="AAA_lid_1"/>
    <property type="match status" value="1"/>
</dbReference>
<dbReference type="PANTHER" id="PTHR45703:SF12">
    <property type="entry name" value="DYNEIN AXONEMAL HEAVY CHAIN 11"/>
    <property type="match status" value="1"/>
</dbReference>
<evidence type="ECO:0000256" key="8">
    <source>
        <dbReference type="ARBA" id="ARBA00023017"/>
    </source>
</evidence>
<dbReference type="Pfam" id="PF03028">
    <property type="entry name" value="Dynein_heavy"/>
    <property type="match status" value="1"/>
</dbReference>
<organism evidence="16 17">
    <name type="scientific">Chanos chanos</name>
    <name type="common">Milkfish</name>
    <name type="synonym">Mugil chanos</name>
    <dbReference type="NCBI Taxonomy" id="29144"/>
    <lineage>
        <taxon>Eukaryota</taxon>
        <taxon>Metazoa</taxon>
        <taxon>Chordata</taxon>
        <taxon>Craniata</taxon>
        <taxon>Vertebrata</taxon>
        <taxon>Euteleostomi</taxon>
        <taxon>Actinopterygii</taxon>
        <taxon>Neopterygii</taxon>
        <taxon>Teleostei</taxon>
        <taxon>Ostariophysi</taxon>
        <taxon>Gonorynchiformes</taxon>
        <taxon>Chanidae</taxon>
        <taxon>Chanos</taxon>
    </lineage>
</organism>
<keyword evidence="5" id="KW-0677">Repeat</keyword>
<proteinExistence type="inferred from homology"/>
<evidence type="ECO:0000256" key="5">
    <source>
        <dbReference type="ARBA" id="ARBA00022737"/>
    </source>
</evidence>
<dbReference type="GO" id="GO:0008569">
    <property type="term" value="F:minus-end-directed microtubule motor activity"/>
    <property type="evidence" value="ECO:0007669"/>
    <property type="project" value="InterPro"/>
</dbReference>
<dbReference type="Gene3D" id="1.10.8.1220">
    <property type="match status" value="1"/>
</dbReference>
<evidence type="ECO:0000256" key="2">
    <source>
        <dbReference type="ARBA" id="ARBA00008887"/>
    </source>
</evidence>
<dbReference type="FunFam" id="1.10.287.2620:FF:000001">
    <property type="entry name" value="Cytoplasmic dynein heavy chain 1"/>
    <property type="match status" value="1"/>
</dbReference>
<keyword evidence="11" id="KW-0505">Motor protein</keyword>
<dbReference type="GO" id="GO:0005930">
    <property type="term" value="C:axoneme"/>
    <property type="evidence" value="ECO:0007669"/>
    <property type="project" value="UniProtKB-SubCell"/>
</dbReference>
<sequence length="4469" mass="511862">MSDEDEVARVFSEDAWVQFIGDKLCQMMKIKSETWDKFVALEENQRLLSRFFEQSVKLLIFSLTSASTMTVSTEVSHLLKQRGYYILKKDNVTVLSESCRQNLLFGVLSPSPLPQLSNSLEKVCVPLLSNRGNHQTWPNTISEDIVRHVQSLQNKVSAVRGQIRGKTVLPVPAVSERRRNCPEVSGKLHDGPDRTVVHAIESMVISWTHLIQKVLKEDSAEILLQGLMPGPSSELEFWRARRENIQNIYEQLHSPAVQKMRNILEVTENSYYPSFKALTEDVSEALQEAKDVDLHLRPLQPLLSHLEEEDFPSIHPLIRQLFHLIYLVWRHCESYRSPARMIVLLQELCNLLIQQAQSYLSLRDLLREEAEDSLEKLQKVESIFRCFRDTFQMYREKVSGLVNSGESKHCWDFPTVLVFSRFDSVFARVLKLEEIFSITLEFQKLEKVIFGGQRGKLYSEQVSLLLAEFLELLKAFREGEYNPLDLTCQQFVRYYEDFKDKVQDLDRQLATVLGLTLKDCSGLESVFKLLALFRPFLDREIIKQTFTHSFPMVLELFSVEMDQCKQLYSCQLQQLRTGKPVLSKNMPATSGALKWARMLRNRIQIPWESFQFVLDRKMDGEGMQQVHLKYMEMSTLLDHFEEEVYSAWGRDINQVCQLNLDQPLIKREPHSALLHVNFNPELLAVLKDVKHLHMLDQKNIPSVAMAVYDRRDTYLMYIGSLQLLVQMYNKVRQTMLEVEAPLISAELETIDQQLQLTETELTWQHQSCLDYICAVRGMVHSLERRLQKSKDNLEKIQNLMEGWKQQPMFCRKDNKKDTLLLLEDRDGQVLKRYRTIQRDGETIHNLVKENHSLLVADRAYGAWQVYVEHVDDMLVEGFFCAISHSLEFFLENMENSVCQAPLFEAQMVLSGSEITFRPSLDRDAGESLYELLEGLLGDIFKMSAQVKRVAPHVNMEDYQGDMEEMLDLSDLRQEVMERVDDVIRKAVQYQCVFDRYSHLWLDDRAEFLRQFLLYGQALTAEEVEAFGEGAFSENPPTTEKFKEQIDLYEELYIQVGNIEDFRVFEGWFRVDIRPFKTSLLNSIKKWSWMFKEHLISYVIDSVVEWGGFIEEADTGLRQTVQRGDRHALVQVMGHLLSVRDRQTPTDLLFEPLRAVLSLLEQYNEKLPEHIYAQLEELPEKWNSVRKLALSVKHEVAPLQNAEVSVIRRKCAAFEMKLSQFTETFKTDAPFTYNSVNPYVCLDKCHREISSLEEEMAELQDSCRLFEVSSPEYRQLRHCRKEIIILKQVWDQLMCTQWCVRDWTRMHWRDVHLDQMDYELRRFLKELHTLDKEARGWDVYVELDNTLKNHLTFLRTITELQNPAVRNRHWAQLFRITKADLTLTDRTTLAELLALHLHIVEEEVRAIMTKAVKEMAIEKVLTEISQTWASTEFVYEKHCRTSTPMLRCDDAVIERLEENQVQLQLISQSKHVEFFQQEVSELQAQLGVVDSVLLLWLKVQRTWAHLESVFTTSDDIFRQLPDEAKRFLSIDTDFKDLMVKSAKTKNIIAATNKPYLLETLEDLQNRLALCEKALVKYLETKRLSFPRFYFISSADLLDILSKGSRPKQITHHLAKLFDSVVDLEFSCEGSNRCAVGMYSKEGEYMPFHTPCDCTGLVELWLTRLEDSMRLAVRQHISDAVVVYEDRPREQWILEHPAQVALTGSQIWWTADVGLAFERLNEGFETAMRDYNKKQVAQLHTLISLLTGDMRPGDRQKIMTVCTIDVHARDVVSELLSQKVTSSQAFLWLSQLRYHWDEEQRQCFANICDAQFQYSYEYLGNTPRLVITPLTDRCYITLTQSLHLTMGGAPSGPAGTGKTETTKDLGRALGVMVYVFNCSEQMDYKSTGNMFKGLAQTGAWGCFDEFNRISVEVLSVVATQVKTIQDAIRNKISRFVLLEEEMNLRPSVGIFITMNPGYAGRTELPENLKALFRPCAMVVPDLELICEIMLMAEGFVSARVLGRKFITLYSLCRELLSNQDHYDWGLRAVKSVLVVAGALKRADETRPEDQVLMRALRDFNMPKIVTEDIPAFLGLIGDLFPGLEVPRRNDPEFEKVVRQSTLELSLQPEESFILKVVQLEELLTVRHSVFVVGNAGTGKSQILRTLHKTYSNMKRKPVWASLNPKALSTDELFGFIHPSTREWKDGLLSQFLREQAANPHLGPKWVVLDGDIDPVWIESLNTVMDDNKILTLVSNERIALTPSMRLVFEVSHLSSATPATVSRAGVLYINPQDLGWSPFVTSWVDSRARQAEKAHLTILFDKYVPPCLEQMRTTFKTVTPIPENSMVQTLCTLLDCLLTPENVPGDSAREVYEMYFVFACIWAFGGASYQDQHHDHRAEFSQWWTKEMKTVKLPPHGTVFDFYLDTHTKRFLPWTDRVPAFEPQNDTGLQALFVPTAETVCVQFFMRLFLEKARPVMLVGCGGVGKTSLVTHLLQTLPDTFSSTRVPFNFYTTSSTLQRELERPLEKRAGRNYAPPRNKKLIYFIDDFNMAAVDSFGTVQPHALVRQHLDYAHWYDREKRCMKEIHNTQYIVCTNPTAGGFTINARLQRHFSVLAVSFPGAGALCSIFGSILNQHLQSQSFSGAVLRTGASVVQAAVSLHRRVTHSLRPSATRFHYLFSLWDLSRVFQGLCFSSPGCVRDICDLVHLWMHESNRVYSDRLIESSDSQLFHRLLQDTIHSSFEGLDETTLQQQPLMYWPCGQQSGAGPGRVFYEPVRDLQQLRSVLTEALESYNELHSAMNLVLFEEAMQHVCRIGRVLACPRGYALLVGVGGSGRRSLTRLAAYHSSMDVFQVTLRKGYSLQDLKADLAGLYIRTGVKNLPTVLLLTDTQIPDEQFLTLISDLLASGEIADLFNEEEEGGIVRSVRGEVRATGLLDSAENCWRFFMERVRRQLKVVLCMSPVGGALRTRAHRFPALFHCSTIDWFHDWSQQALQSVSLSFIQQIPGLPPSMRESISAFMAHVHVSSKRVSESYRLAERRHNYSTPRRFLELLDQYRVLLTQRQDRLQQNMGRLQCGLQKLQTTASQVEELKAKLNSQEADLSVKRQAADALVSRIALQTERVSQKRGAADMEEQKVKAVQYEVALRQKECENDLAKAEPALEAATAALDTLNKVNLTELKTFPSPPQAVTNVTAAVMVLLAPRGRVPKDRGWKAARAFMGKVDDFLQSLVSYNKENIPETSLAVVKKEYLRDPEFHPDLIRTKSYAAAGLCAWVINIVRYYEVYCEVAPKRQALCQANSELDTATAKLLTVRQKLEDLDANLRSLTAQFENAAADKVRCQEEVTHTSQTMALANRLVRGLQSEEVRWSQAQLQLEDQMKTVCGDVLLAAAFVSYAGYFTQSYRHLLLHGTWLPFLREQTTPVPLTDGLDPVRMLAEDATVAAWHNLGLPDDGMSAENAAILTHSQRWTLLVDPQQRAVKWIHKLYREELRVLQPSQAGYLDVMEQALACGETVLLENVEEKLDSALESLLARNTTKRGRYIKMGDKECEFNSSFRLLLHTKLANPHFSPELQAQITLINFTVTPSGLEEQLLCQVVNHERPDLEKLKWELTTQQNQCKIELKRLEDELLGGLAAAEGNFLGDVVLVERLENTKSTASLIHCKVVEARENEAKINEARELYRPVAQRASLLYFIIKDLHHINPMYQYSLKAFNTVFLRAMERTPHSEEVTQRVASLTESVTYSIFLHISHGLFETDKLTFLSHTALQILLMRGSIDVQELDFLLRFPVEASRGSPVNFLSPQAWGAVKSISLLPEFRGLDRDIEGSAKRWRKLVESESPERETFPQDWKNKNTLQRLLILRALRPDRIAYALRGFVEETLGSGCVNLGRLEFEKVFEETSPSTPLFFILSPGLNPLGEVEKLGVKLGFSVARGNLQSVSLGQGQDGVAERALETAAREGHWVILENVHLMPRWLGHLERLLEKTAAQCHHDYRVFMSGEPPANPQDPVIPRSILENALKLTHEPPAGMNASLHATLSNFSQETLELCSHELEFKALFFSICYFHACVCERRRFGPQGWNCRYPFNRADLNISINILYNHLESSTKVPWEDLHYLFGEVVYGGHITDDWDRRLCRTYLHHFLNPKLFEGDLFLCPGFLAPPDLDYTGYHRYVDENLPPETPSLYGMHPNAEIDHMTATSDALFRTLLELQPKDFVLREGASHSIEEKVRSTVDELLEKLPEDYSMVELTSKTAGRGPYTLVCLQECERMNALLSAMRSSLRELDQGLRGELTLSSDMESLQTALFYENVPESWSRLACPTTKTLALWFSDLISQCQQLDTWTQDFVQPAVVWLSGLFNPQAFLTVIMQTTARKNAWALDTLSLSVDVTRKTKEEFGHPAREGAYIHGLHMEGARWDGGSGLICEAVLRELSCAMPVVYVRAVPGQQQDLRHTYRCPLYRTRLRGSTYVCSFHLRTQHSPARWTLAGVALLLSV</sequence>
<evidence type="ECO:0000313" key="17">
    <source>
        <dbReference type="RefSeq" id="XP_030637015.1"/>
    </source>
</evidence>
<dbReference type="Pfam" id="PF08385">
    <property type="entry name" value="DHC_N1"/>
    <property type="match status" value="1"/>
</dbReference>
<dbReference type="InterPro" id="IPR035699">
    <property type="entry name" value="AAA_6"/>
</dbReference>
<dbReference type="InParanoid" id="A0A6J2VVD4"/>
<evidence type="ECO:0000256" key="3">
    <source>
        <dbReference type="ARBA" id="ARBA00022490"/>
    </source>
</evidence>
<dbReference type="GO" id="GO:0007018">
    <property type="term" value="P:microtubule-based movement"/>
    <property type="evidence" value="ECO:0007669"/>
    <property type="project" value="InterPro"/>
</dbReference>
<dbReference type="InterPro" id="IPR013594">
    <property type="entry name" value="Dynein_heavy_tail"/>
</dbReference>
<feature type="coiled-coil region" evidence="14">
    <location>
        <begin position="3109"/>
        <end position="3136"/>
    </location>
</feature>
<dbReference type="Gene3D" id="1.20.920.20">
    <property type="match status" value="1"/>
</dbReference>
<dbReference type="FunFam" id="1.10.472.130:FF:000001">
    <property type="entry name" value="Dynein, axonemal, heavy chain 9"/>
    <property type="match status" value="1"/>
</dbReference>
<dbReference type="InterPro" id="IPR026983">
    <property type="entry name" value="DHC"/>
</dbReference>
<keyword evidence="6" id="KW-0547">Nucleotide-binding</keyword>
<dbReference type="Gene3D" id="1.10.8.710">
    <property type="match status" value="1"/>
</dbReference>
<dbReference type="Gene3D" id="1.10.472.130">
    <property type="match status" value="1"/>
</dbReference>
<dbReference type="FunFam" id="3.20.180.20:FF:000001">
    <property type="entry name" value="Dynein axonemal heavy chain 5"/>
    <property type="match status" value="1"/>
</dbReference>
<feature type="coiled-coil region" evidence="14">
    <location>
        <begin position="779"/>
        <end position="806"/>
    </location>
</feature>
<evidence type="ECO:0000259" key="15">
    <source>
        <dbReference type="SMART" id="SM00382"/>
    </source>
</evidence>
<dbReference type="Pfam" id="PF08393">
    <property type="entry name" value="DHC_N2"/>
    <property type="match status" value="1"/>
</dbReference>
<gene>
    <name evidence="17" type="primary">LOC115817968</name>
</gene>
<keyword evidence="8" id="KW-0243">Dynein</keyword>
<dbReference type="GO" id="GO:0030286">
    <property type="term" value="C:dynein complex"/>
    <property type="evidence" value="ECO:0007669"/>
    <property type="project" value="UniProtKB-KW"/>
</dbReference>
<dbReference type="Pfam" id="PF12775">
    <property type="entry name" value="AAA_7"/>
    <property type="match status" value="1"/>
</dbReference>
<accession>A0A6J2VVD4</accession>
<evidence type="ECO:0000256" key="9">
    <source>
        <dbReference type="ARBA" id="ARBA00023054"/>
    </source>
</evidence>
<dbReference type="InterPro" id="IPR043157">
    <property type="entry name" value="Dynein_AAA1S"/>
</dbReference>
<dbReference type="Pfam" id="PF12774">
    <property type="entry name" value="AAA_6"/>
    <property type="match status" value="1"/>
</dbReference>
<feature type="domain" description="AAA+ ATPase" evidence="15">
    <location>
        <begin position="1845"/>
        <end position="1981"/>
    </location>
</feature>
<dbReference type="InterPro" id="IPR027417">
    <property type="entry name" value="P-loop_NTPase"/>
</dbReference>
<dbReference type="Pfam" id="PF12780">
    <property type="entry name" value="AAA_8"/>
    <property type="match status" value="1"/>
</dbReference>
<feature type="domain" description="AAA+ ATPase" evidence="15">
    <location>
        <begin position="2123"/>
        <end position="2271"/>
    </location>
</feature>
<dbReference type="Gene3D" id="1.20.1270.280">
    <property type="match status" value="1"/>
</dbReference>
<keyword evidence="13" id="KW-0966">Cell projection</keyword>
<dbReference type="Gene3D" id="1.10.8.720">
    <property type="entry name" value="Region D6 of dynein motor"/>
    <property type="match status" value="1"/>
</dbReference>
<keyword evidence="9 14" id="KW-0175">Coiled coil</keyword>
<reference evidence="17" key="1">
    <citation type="submission" date="2025-08" db="UniProtKB">
        <authorList>
            <consortium name="RefSeq"/>
        </authorList>
    </citation>
    <scope>IDENTIFICATION</scope>
</reference>
<feature type="coiled-coil region" evidence="14">
    <location>
        <begin position="3279"/>
        <end position="3320"/>
    </location>
</feature>
<dbReference type="FunFam" id="3.10.490.20:FF:000009">
    <property type="entry name" value="Dynein heavy chain 4"/>
    <property type="match status" value="1"/>
</dbReference>
<evidence type="ECO:0000256" key="7">
    <source>
        <dbReference type="ARBA" id="ARBA00022840"/>
    </source>
</evidence>
<dbReference type="RefSeq" id="XP_030637015.1">
    <property type="nucleotide sequence ID" value="XM_030781155.1"/>
</dbReference>
<dbReference type="FunFam" id="1.20.920.20:FF:000003">
    <property type="entry name" value="Dynein axonemal heavy chain 17"/>
    <property type="match status" value="1"/>
</dbReference>
<dbReference type="FunFam" id="3.40.50.300:FF:000411">
    <property type="entry name" value="dynein heavy chain 17, axonemal"/>
    <property type="match status" value="1"/>
</dbReference>
<keyword evidence="7" id="KW-0067">ATP-binding</keyword>
<comment type="subcellular location">
    <subcellularLocation>
        <location evidence="1">Cytoplasm</location>
        <location evidence="1">Cytoskeleton</location>
        <location evidence="1">Cilium axoneme</location>
    </subcellularLocation>
</comment>
<keyword evidence="12" id="KW-0206">Cytoskeleton</keyword>
<dbReference type="FunFam" id="1.20.920.30:FF:000003">
    <property type="entry name" value="Dynein axonemal heavy chain 17"/>
    <property type="match status" value="1"/>
</dbReference>
<comment type="similarity">
    <text evidence="2">Belongs to the dynein heavy chain family.</text>
</comment>
<dbReference type="GO" id="GO:0051959">
    <property type="term" value="F:dynein light intermediate chain binding"/>
    <property type="evidence" value="ECO:0007669"/>
    <property type="project" value="InterPro"/>
</dbReference>
<dbReference type="Pfam" id="PF18199">
    <property type="entry name" value="Dynein_C"/>
    <property type="match status" value="1"/>
</dbReference>
<dbReference type="GO" id="GO:0005524">
    <property type="term" value="F:ATP binding"/>
    <property type="evidence" value="ECO:0007669"/>
    <property type="project" value="UniProtKB-KW"/>
</dbReference>
<evidence type="ECO:0000256" key="13">
    <source>
        <dbReference type="ARBA" id="ARBA00023273"/>
    </source>
</evidence>
<dbReference type="GO" id="GO:0045505">
    <property type="term" value="F:dynein intermediate chain binding"/>
    <property type="evidence" value="ECO:0007669"/>
    <property type="project" value="InterPro"/>
</dbReference>
<dbReference type="InterPro" id="IPR042219">
    <property type="entry name" value="AAA_lid_11_sf"/>
</dbReference>
<dbReference type="InterPro" id="IPR041466">
    <property type="entry name" value="Dynein_AAA5_ext"/>
</dbReference>
<dbReference type="InterPro" id="IPR043160">
    <property type="entry name" value="Dynein_C_barrel"/>
</dbReference>
<dbReference type="Proteomes" id="UP000504632">
    <property type="component" value="Chromosome 8"/>
</dbReference>
<dbReference type="Pfam" id="PF17852">
    <property type="entry name" value="Dynein_AAA_lid"/>
    <property type="match status" value="1"/>
</dbReference>
<feature type="domain" description="AAA+ ATPase" evidence="15">
    <location>
        <begin position="2450"/>
        <end position="2595"/>
    </location>
</feature>
<dbReference type="InterPro" id="IPR041228">
    <property type="entry name" value="Dynein_C"/>
</dbReference>
<dbReference type="Gene3D" id="3.10.490.20">
    <property type="match status" value="1"/>
</dbReference>
<evidence type="ECO:0000256" key="1">
    <source>
        <dbReference type="ARBA" id="ARBA00004430"/>
    </source>
</evidence>
<dbReference type="GO" id="GO:0005874">
    <property type="term" value="C:microtubule"/>
    <property type="evidence" value="ECO:0007669"/>
    <property type="project" value="UniProtKB-KW"/>
</dbReference>
<dbReference type="GO" id="GO:0097729">
    <property type="term" value="C:9+2 motile cilium"/>
    <property type="evidence" value="ECO:0007669"/>
    <property type="project" value="UniProtKB-ARBA"/>
</dbReference>
<dbReference type="SMART" id="SM00382">
    <property type="entry name" value="AAA"/>
    <property type="match status" value="3"/>
</dbReference>
<keyword evidence="10" id="KW-0969">Cilium</keyword>
<evidence type="ECO:0000256" key="11">
    <source>
        <dbReference type="ARBA" id="ARBA00023175"/>
    </source>
</evidence>
<dbReference type="InterPro" id="IPR024317">
    <property type="entry name" value="Dynein_heavy_chain_D4_dom"/>
</dbReference>
<evidence type="ECO:0000256" key="12">
    <source>
        <dbReference type="ARBA" id="ARBA00023212"/>
    </source>
</evidence>
<dbReference type="InterPro" id="IPR041658">
    <property type="entry name" value="AAA_lid_11"/>
</dbReference>
<dbReference type="Pfam" id="PF12777">
    <property type="entry name" value="MT"/>
    <property type="match status" value="1"/>
</dbReference>
<evidence type="ECO:0000256" key="14">
    <source>
        <dbReference type="SAM" id="Coils"/>
    </source>
</evidence>
<evidence type="ECO:0000256" key="4">
    <source>
        <dbReference type="ARBA" id="ARBA00022701"/>
    </source>
</evidence>
<dbReference type="InterPro" id="IPR041589">
    <property type="entry name" value="DNAH3_AAA_lid_1"/>
</dbReference>
<dbReference type="InterPro" id="IPR042222">
    <property type="entry name" value="Dynein_2_N"/>
</dbReference>
<dbReference type="FunFam" id="1.20.1270.280:FF:000003">
    <property type="entry name" value="Dynein axonemal heavy chain 17"/>
    <property type="match status" value="1"/>
</dbReference>
<name>A0A6J2VVD4_CHACN</name>
<dbReference type="InterPro" id="IPR024743">
    <property type="entry name" value="Dynein_HC_stalk"/>
</dbReference>
<dbReference type="FunFam" id="3.40.50.300:FF:001810">
    <property type="entry name" value="Cytoplasmic dynein 2 heavy chain 1"/>
    <property type="match status" value="1"/>
</dbReference>
<dbReference type="OrthoDB" id="10251809at2759"/>
<dbReference type="Gene3D" id="1.20.58.1120">
    <property type="match status" value="1"/>
</dbReference>
<feature type="coiled-coil region" evidence="14">
    <location>
        <begin position="3055"/>
        <end position="3085"/>
    </location>
</feature>
<dbReference type="InterPro" id="IPR003593">
    <property type="entry name" value="AAA+_ATPase"/>
</dbReference>
<protein>
    <submittedName>
        <fullName evidence="17">Dynein heavy chain 11, axonemal</fullName>
    </submittedName>
</protein>
<keyword evidence="4" id="KW-0493">Microtubule</keyword>
<dbReference type="FunFam" id="3.40.50.300:FF:000945">
    <property type="entry name" value="Dynein axonemal heavy chain 9"/>
    <property type="match status" value="1"/>
</dbReference>
<dbReference type="Pfam" id="PF12781">
    <property type="entry name" value="AAA_9"/>
    <property type="match status" value="1"/>
</dbReference>
<dbReference type="FunFam" id="3.40.50.300:FF:000219">
    <property type="entry name" value="Dynein axonemal heavy chain 17"/>
    <property type="match status" value="1"/>
</dbReference>
<dbReference type="InterPro" id="IPR004273">
    <property type="entry name" value="Dynein_heavy_D6_P-loop"/>
</dbReference>
<dbReference type="FunFam" id="3.40.50.300:FF:000049">
    <property type="entry name" value="Dynein, axonemal, heavy chain 5"/>
    <property type="match status" value="1"/>
</dbReference>
<dbReference type="Gene3D" id="1.20.140.100">
    <property type="entry name" value="Dynein heavy chain, N-terminal domain 2"/>
    <property type="match status" value="1"/>
</dbReference>
<dbReference type="Gene3D" id="1.10.287.2620">
    <property type="match status" value="1"/>
</dbReference>
<evidence type="ECO:0000256" key="10">
    <source>
        <dbReference type="ARBA" id="ARBA00023069"/>
    </source>
</evidence>
<dbReference type="FunFam" id="1.10.8.710:FF:000002">
    <property type="entry name" value="dynein heavy chain 17, axonemal"/>
    <property type="match status" value="1"/>
</dbReference>
<dbReference type="PANTHER" id="PTHR45703">
    <property type="entry name" value="DYNEIN HEAVY CHAIN"/>
    <property type="match status" value="1"/>
</dbReference>
<dbReference type="Pfam" id="PF18198">
    <property type="entry name" value="AAA_lid_11"/>
    <property type="match status" value="1"/>
</dbReference>
<dbReference type="InterPro" id="IPR035706">
    <property type="entry name" value="AAA_9"/>
</dbReference>